<evidence type="ECO:0000313" key="13">
    <source>
        <dbReference type="Proteomes" id="UP001168694"/>
    </source>
</evidence>
<dbReference type="InterPro" id="IPR022893">
    <property type="entry name" value="Shikimate_DH_fam"/>
</dbReference>
<evidence type="ECO:0000256" key="1">
    <source>
        <dbReference type="ARBA" id="ARBA00004871"/>
    </source>
</evidence>
<name>A0ABT8EA89_9BACL</name>
<feature type="binding site" evidence="8">
    <location>
        <begin position="151"/>
        <end position="156"/>
    </location>
    <ligand>
        <name>NADP(+)</name>
        <dbReference type="ChEBI" id="CHEBI:58349"/>
    </ligand>
</feature>
<keyword evidence="4 8" id="KW-0521">NADP</keyword>
<dbReference type="GO" id="GO:0004764">
    <property type="term" value="F:shikimate 3-dehydrogenase (NADP+) activity"/>
    <property type="evidence" value="ECO:0007669"/>
    <property type="project" value="UniProtKB-EC"/>
</dbReference>
<feature type="binding site" evidence="8">
    <location>
        <position position="87"/>
    </location>
    <ligand>
        <name>shikimate</name>
        <dbReference type="ChEBI" id="CHEBI:36208"/>
    </ligand>
</feature>
<dbReference type="Pfam" id="PF18317">
    <property type="entry name" value="SDH_C"/>
    <property type="match status" value="1"/>
</dbReference>
<feature type="binding site" evidence="8">
    <location>
        <position position="217"/>
    </location>
    <ligand>
        <name>NADP(+)</name>
        <dbReference type="ChEBI" id="CHEBI:58349"/>
    </ligand>
</feature>
<feature type="binding site" evidence="8">
    <location>
        <position position="240"/>
    </location>
    <ligand>
        <name>NADP(+)</name>
        <dbReference type="ChEBI" id="CHEBI:58349"/>
    </ligand>
</feature>
<reference evidence="12" key="1">
    <citation type="submission" date="2023-06" db="EMBL/GenBank/DDBJ databases">
        <title>Draft Genome Sequences of Representative Paenibacillus Polymyxa, Bacillus cereus, Fictibacillus sp., and Brevibacillus agri Strains Isolated from Amazonian Dark Earth.</title>
        <authorList>
            <person name="Pellegrinetti T.A."/>
            <person name="Cunha I.C.M."/>
            <person name="Chaves M.G."/>
            <person name="Freitas A.S."/>
            <person name="Silva A.V.R."/>
            <person name="Tsai S.M."/>
            <person name="Mendes L.W."/>
        </authorList>
    </citation>
    <scope>NUCLEOTIDE SEQUENCE</scope>
    <source>
        <strain evidence="12">CENA-BCM004</strain>
    </source>
</reference>
<keyword evidence="13" id="KW-1185">Reference proteome</keyword>
<dbReference type="InterPro" id="IPR006151">
    <property type="entry name" value="Shikm_DH/Glu-tRNA_Rdtase"/>
</dbReference>
<dbReference type="PANTHER" id="PTHR21089">
    <property type="entry name" value="SHIKIMATE DEHYDROGENASE"/>
    <property type="match status" value="1"/>
</dbReference>
<evidence type="ECO:0000256" key="5">
    <source>
        <dbReference type="ARBA" id="ARBA00023002"/>
    </source>
</evidence>
<accession>A0ABT8EA89</accession>
<dbReference type="InterPro" id="IPR011342">
    <property type="entry name" value="Shikimate_DH"/>
</dbReference>
<comment type="pathway">
    <text evidence="1 8">Metabolic intermediate biosynthesis; chorismate biosynthesis; chorismate from D-erythrose 4-phosphate and phosphoenolpyruvate: step 4/7.</text>
</comment>
<comment type="similarity">
    <text evidence="8">Belongs to the shikimate dehydrogenase family.</text>
</comment>
<comment type="catalytic activity">
    <reaction evidence="7 8">
        <text>shikimate + NADP(+) = 3-dehydroshikimate + NADPH + H(+)</text>
        <dbReference type="Rhea" id="RHEA:17737"/>
        <dbReference type="ChEBI" id="CHEBI:15378"/>
        <dbReference type="ChEBI" id="CHEBI:16630"/>
        <dbReference type="ChEBI" id="CHEBI:36208"/>
        <dbReference type="ChEBI" id="CHEBI:57783"/>
        <dbReference type="ChEBI" id="CHEBI:58349"/>
        <dbReference type="EC" id="1.1.1.25"/>
    </reaction>
</comment>
<comment type="function">
    <text evidence="8">Involved in the biosynthesis of the chorismate, which leads to the biosynthesis of aromatic amino acids. Catalyzes the reversible NADPH linked reduction of 3-dehydroshikimate (DHSA) to yield shikimate (SA).</text>
</comment>
<dbReference type="NCBIfam" id="TIGR00507">
    <property type="entry name" value="aroE"/>
    <property type="match status" value="1"/>
</dbReference>
<evidence type="ECO:0000256" key="4">
    <source>
        <dbReference type="ARBA" id="ARBA00022857"/>
    </source>
</evidence>
<dbReference type="Pfam" id="PF01488">
    <property type="entry name" value="Shikimate_DH"/>
    <property type="match status" value="1"/>
</dbReference>
<keyword evidence="3 8" id="KW-0028">Amino-acid biosynthesis</keyword>
<evidence type="ECO:0000256" key="2">
    <source>
        <dbReference type="ARBA" id="ARBA00012962"/>
    </source>
</evidence>
<keyword evidence="6 8" id="KW-0057">Aromatic amino acid biosynthesis</keyword>
<evidence type="ECO:0000256" key="8">
    <source>
        <dbReference type="HAMAP-Rule" id="MF_00222"/>
    </source>
</evidence>
<feature type="binding site" evidence="8">
    <location>
        <position position="219"/>
    </location>
    <ligand>
        <name>shikimate</name>
        <dbReference type="ChEBI" id="CHEBI:36208"/>
    </ligand>
</feature>
<evidence type="ECO:0000259" key="9">
    <source>
        <dbReference type="Pfam" id="PF01488"/>
    </source>
</evidence>
<dbReference type="Gene3D" id="3.40.50.720">
    <property type="entry name" value="NAD(P)-binding Rossmann-like Domain"/>
    <property type="match status" value="1"/>
</dbReference>
<feature type="binding site" evidence="8">
    <location>
        <begin position="15"/>
        <end position="17"/>
    </location>
    <ligand>
        <name>shikimate</name>
        <dbReference type="ChEBI" id="CHEBI:36208"/>
    </ligand>
</feature>
<dbReference type="SUPFAM" id="SSF53223">
    <property type="entry name" value="Aminoacid dehydrogenase-like, N-terminal domain"/>
    <property type="match status" value="1"/>
</dbReference>
<sequence>MKKLVGLIGYPVSHSMSPEMQNAAFQKSGLPFFYEKYEVHPDRLEEAVNDLRTKGFAGWNVTIPHKQAIMPFLDEISEGARKIGAVNTVVNEHGKLVGYNTDGAGFVKGLMRHVHFPIEHANVLIIGAGGASRAVAYALAQAGPKSIVITNRTMEKARDIHNECLRKQDSVMGLEEAEASLSVFQIVINTTSIGMKNDGSTPMDLSLLVPGTVLSDIIYNPFKTVFLQEGEERGAVIDNGVAMLVLQGALAFEKWTGVQPDVELMEKIVLEKLGGNYVNR</sequence>
<comment type="subunit">
    <text evidence="8">Homodimer.</text>
</comment>
<dbReference type="CDD" id="cd01065">
    <property type="entry name" value="NAD_bind_Shikimate_DH"/>
    <property type="match status" value="1"/>
</dbReference>
<dbReference type="SUPFAM" id="SSF51735">
    <property type="entry name" value="NAD(P)-binding Rossmann-fold domains"/>
    <property type="match status" value="1"/>
</dbReference>
<gene>
    <name evidence="8 12" type="primary">aroE</name>
    <name evidence="12" type="ORF">QYF49_17805</name>
</gene>
<dbReference type="InterPro" id="IPR041121">
    <property type="entry name" value="SDH_C"/>
</dbReference>
<feature type="binding site" evidence="8">
    <location>
        <position position="78"/>
    </location>
    <ligand>
        <name>NADP(+)</name>
        <dbReference type="ChEBI" id="CHEBI:58349"/>
    </ligand>
</feature>
<feature type="binding site" evidence="8">
    <location>
        <position position="62"/>
    </location>
    <ligand>
        <name>shikimate</name>
        <dbReference type="ChEBI" id="CHEBI:36208"/>
    </ligand>
</feature>
<dbReference type="InterPro" id="IPR013708">
    <property type="entry name" value="Shikimate_DH-bd_N"/>
</dbReference>
<dbReference type="EMBL" id="JAUHLN010000003">
    <property type="protein sequence ID" value="MDN4074836.1"/>
    <property type="molecule type" value="Genomic_DNA"/>
</dbReference>
<dbReference type="Gene3D" id="3.40.50.10860">
    <property type="entry name" value="Leucine Dehydrogenase, chain A, domain 1"/>
    <property type="match status" value="1"/>
</dbReference>
<evidence type="ECO:0000256" key="3">
    <source>
        <dbReference type="ARBA" id="ARBA00022605"/>
    </source>
</evidence>
<dbReference type="HAMAP" id="MF_00222">
    <property type="entry name" value="Shikimate_DH_AroE"/>
    <property type="match status" value="1"/>
</dbReference>
<dbReference type="InterPro" id="IPR046346">
    <property type="entry name" value="Aminoacid_DH-like_N_sf"/>
</dbReference>
<evidence type="ECO:0000259" key="11">
    <source>
        <dbReference type="Pfam" id="PF18317"/>
    </source>
</evidence>
<dbReference type="RefSeq" id="WP_290400936.1">
    <property type="nucleotide sequence ID" value="NZ_JAUHLN010000003.1"/>
</dbReference>
<dbReference type="NCBIfam" id="NF001319">
    <property type="entry name" value="PRK00258.3-3"/>
    <property type="match status" value="1"/>
</dbReference>
<feature type="binding site" evidence="8">
    <location>
        <position position="102"/>
    </location>
    <ligand>
        <name>shikimate</name>
        <dbReference type="ChEBI" id="CHEBI:36208"/>
    </ligand>
</feature>
<dbReference type="PANTHER" id="PTHR21089:SF1">
    <property type="entry name" value="BIFUNCTIONAL 3-DEHYDROQUINATE DEHYDRATASE_SHIKIMATE DEHYDROGENASE, CHLOROPLASTIC"/>
    <property type="match status" value="1"/>
</dbReference>
<feature type="active site" description="Proton acceptor" evidence="8">
    <location>
        <position position="66"/>
    </location>
</feature>
<dbReference type="Pfam" id="PF08501">
    <property type="entry name" value="Shikimate_dh_N"/>
    <property type="match status" value="1"/>
</dbReference>
<keyword evidence="5 8" id="KW-0560">Oxidoreductase</keyword>
<feature type="domain" description="SDH C-terminal" evidence="11">
    <location>
        <begin position="240"/>
        <end position="270"/>
    </location>
</feature>
<proteinExistence type="inferred from homology"/>
<organism evidence="12 13">
    <name type="scientific">Fictibacillus terranigra</name>
    <dbReference type="NCBI Taxonomy" id="3058424"/>
    <lineage>
        <taxon>Bacteria</taxon>
        <taxon>Bacillati</taxon>
        <taxon>Bacillota</taxon>
        <taxon>Bacilli</taxon>
        <taxon>Bacillales</taxon>
        <taxon>Fictibacillaceae</taxon>
        <taxon>Fictibacillus</taxon>
    </lineage>
</organism>
<dbReference type="InterPro" id="IPR036291">
    <property type="entry name" value="NAD(P)-bd_dom_sf"/>
</dbReference>
<dbReference type="Proteomes" id="UP001168694">
    <property type="component" value="Unassembled WGS sequence"/>
</dbReference>
<dbReference type="EC" id="1.1.1.25" evidence="2 8"/>
<feature type="binding site" evidence="8">
    <location>
        <begin position="127"/>
        <end position="131"/>
    </location>
    <ligand>
        <name>NADP(+)</name>
        <dbReference type="ChEBI" id="CHEBI:58349"/>
    </ligand>
</feature>
<evidence type="ECO:0000256" key="7">
    <source>
        <dbReference type="ARBA" id="ARBA00049442"/>
    </source>
</evidence>
<feature type="domain" description="Shikimate dehydrogenase substrate binding N-terminal" evidence="10">
    <location>
        <begin position="7"/>
        <end position="89"/>
    </location>
</feature>
<evidence type="ECO:0000313" key="12">
    <source>
        <dbReference type="EMBL" id="MDN4074836.1"/>
    </source>
</evidence>
<evidence type="ECO:0000259" key="10">
    <source>
        <dbReference type="Pfam" id="PF08501"/>
    </source>
</evidence>
<protein>
    <recommendedName>
        <fullName evidence="2 8">Shikimate dehydrogenase (NADP(+))</fullName>
        <shortName evidence="8">SDH</shortName>
        <ecNumber evidence="2 8">1.1.1.25</ecNumber>
    </recommendedName>
</protein>
<comment type="caution">
    <text evidence="12">The sequence shown here is derived from an EMBL/GenBank/DDBJ whole genome shotgun (WGS) entry which is preliminary data.</text>
</comment>
<evidence type="ECO:0000256" key="6">
    <source>
        <dbReference type="ARBA" id="ARBA00023141"/>
    </source>
</evidence>
<feature type="domain" description="Quinate/shikimate 5-dehydrogenase/glutamyl-tRNA reductase" evidence="9">
    <location>
        <begin position="118"/>
        <end position="192"/>
    </location>
</feature>
<feature type="binding site" evidence="8">
    <location>
        <position position="247"/>
    </location>
    <ligand>
        <name>shikimate</name>
        <dbReference type="ChEBI" id="CHEBI:36208"/>
    </ligand>
</feature>